<evidence type="ECO:0000256" key="5">
    <source>
        <dbReference type="PROSITE-ProRule" id="PRU01240"/>
    </source>
</evidence>
<dbReference type="PANTHER" id="PTHR43806:SF11">
    <property type="entry name" value="CEREVISIN-RELATED"/>
    <property type="match status" value="1"/>
</dbReference>
<reference evidence="8" key="1">
    <citation type="journal article" date="2019" name="Int. J. Syst. Evol. Microbiol.">
        <title>The Global Catalogue of Microorganisms (GCM) 10K type strain sequencing project: providing services to taxonomists for standard genome sequencing and annotation.</title>
        <authorList>
            <consortium name="The Broad Institute Genomics Platform"/>
            <consortium name="The Broad Institute Genome Sequencing Center for Infectious Disease"/>
            <person name="Wu L."/>
            <person name="Ma J."/>
        </authorList>
    </citation>
    <scope>NUCLEOTIDE SEQUENCE [LARGE SCALE GENOMIC DNA]</scope>
    <source>
        <strain evidence="8">JCM 15933</strain>
    </source>
</reference>
<feature type="domain" description="Peptidase S8/S53" evidence="6">
    <location>
        <begin position="149"/>
        <end position="362"/>
    </location>
</feature>
<organism evidence="7 8">
    <name type="scientific">Dactylosporangium maewongense</name>
    <dbReference type="NCBI Taxonomy" id="634393"/>
    <lineage>
        <taxon>Bacteria</taxon>
        <taxon>Bacillati</taxon>
        <taxon>Actinomycetota</taxon>
        <taxon>Actinomycetes</taxon>
        <taxon>Micromonosporales</taxon>
        <taxon>Micromonosporaceae</taxon>
        <taxon>Dactylosporangium</taxon>
    </lineage>
</organism>
<sequence length="394" mass="41816">MTDFEGGPVDPTRRLERWRQRRAAHLAGLRWLGTETTGGQPVRYVSGELLVVDEHYDDARRVVEGLGHRAADVATDEPLPGVRRLRAPGLDAIKATRRTRERASDGTVAGPNHVLLASPFEQGGPFGRPIAAAAASIDAAPAAAGAARVVVMDTGVWADSPLPASRYRVGESDYETEIDVDRDNVIDSDVGHANFIAGVILQGTRRAQVRIVKVLDTFGVGTELQLALRIAALTDTDVLNLSLGSYTVDGQPPVLLRWALNRFLVGRDRVVVAAAGNDGVTDRPFWPAGFAGADVPWRQQVVAVAAHNGTALCEWSNSGPWVTVAAPGADVVSTYIHHPDFGTGWATWSGTSFATPHVVALIVERAASTGSVLSATKEVTSESTRSVGGYAAVL</sequence>
<dbReference type="InterPro" id="IPR050131">
    <property type="entry name" value="Peptidase_S8_subtilisin-like"/>
</dbReference>
<keyword evidence="4 5" id="KW-0720">Serine protease</keyword>
<protein>
    <recommendedName>
        <fullName evidence="6">Peptidase S8/S53 domain-containing protein</fullName>
    </recommendedName>
</protein>
<feature type="active site" description="Charge relay system" evidence="5">
    <location>
        <position position="153"/>
    </location>
</feature>
<dbReference type="PROSITE" id="PS51892">
    <property type="entry name" value="SUBTILASE"/>
    <property type="match status" value="1"/>
</dbReference>
<dbReference type="EMBL" id="BAAAQD010000005">
    <property type="protein sequence ID" value="GAA1512623.1"/>
    <property type="molecule type" value="Genomic_DNA"/>
</dbReference>
<dbReference type="CDD" id="cd00306">
    <property type="entry name" value="Peptidases_S8_S53"/>
    <property type="match status" value="1"/>
</dbReference>
<evidence type="ECO:0000256" key="1">
    <source>
        <dbReference type="ARBA" id="ARBA00011073"/>
    </source>
</evidence>
<dbReference type="SUPFAM" id="SSF52743">
    <property type="entry name" value="Subtilisin-like"/>
    <property type="match status" value="1"/>
</dbReference>
<feature type="active site" description="Charge relay system" evidence="5">
    <location>
        <position position="352"/>
    </location>
</feature>
<dbReference type="RefSeq" id="WP_344502349.1">
    <property type="nucleotide sequence ID" value="NZ_BAAAQD010000005.1"/>
</dbReference>
<evidence type="ECO:0000313" key="8">
    <source>
        <dbReference type="Proteomes" id="UP001501470"/>
    </source>
</evidence>
<comment type="caution">
    <text evidence="7">The sequence shown here is derived from an EMBL/GenBank/DDBJ whole genome shotgun (WGS) entry which is preliminary data.</text>
</comment>
<dbReference type="InterPro" id="IPR000209">
    <property type="entry name" value="Peptidase_S8/S53_dom"/>
</dbReference>
<dbReference type="InterPro" id="IPR036852">
    <property type="entry name" value="Peptidase_S8/S53_dom_sf"/>
</dbReference>
<evidence type="ECO:0000256" key="3">
    <source>
        <dbReference type="ARBA" id="ARBA00022801"/>
    </source>
</evidence>
<evidence type="ECO:0000256" key="2">
    <source>
        <dbReference type="ARBA" id="ARBA00022670"/>
    </source>
</evidence>
<dbReference type="PANTHER" id="PTHR43806">
    <property type="entry name" value="PEPTIDASE S8"/>
    <property type="match status" value="1"/>
</dbReference>
<evidence type="ECO:0000259" key="6">
    <source>
        <dbReference type="Pfam" id="PF00082"/>
    </source>
</evidence>
<name>A0ABP4L1Z9_9ACTN</name>
<accession>A0ABP4L1Z9</accession>
<evidence type="ECO:0000256" key="4">
    <source>
        <dbReference type="ARBA" id="ARBA00022825"/>
    </source>
</evidence>
<evidence type="ECO:0000313" key="7">
    <source>
        <dbReference type="EMBL" id="GAA1512623.1"/>
    </source>
</evidence>
<feature type="active site" description="Charge relay system" evidence="5">
    <location>
        <position position="192"/>
    </location>
</feature>
<keyword evidence="8" id="KW-1185">Reference proteome</keyword>
<gene>
    <name evidence="7" type="ORF">GCM10009827_028670</name>
</gene>
<keyword evidence="3 5" id="KW-0378">Hydrolase</keyword>
<proteinExistence type="inferred from homology"/>
<dbReference type="InterPro" id="IPR023828">
    <property type="entry name" value="Peptidase_S8_Ser-AS"/>
</dbReference>
<keyword evidence="2 5" id="KW-0645">Protease</keyword>
<dbReference type="PROSITE" id="PS00138">
    <property type="entry name" value="SUBTILASE_SER"/>
    <property type="match status" value="1"/>
</dbReference>
<dbReference type="Gene3D" id="3.40.50.200">
    <property type="entry name" value="Peptidase S8/S53 domain"/>
    <property type="match status" value="1"/>
</dbReference>
<dbReference type="Pfam" id="PF00082">
    <property type="entry name" value="Peptidase_S8"/>
    <property type="match status" value="1"/>
</dbReference>
<dbReference type="Proteomes" id="UP001501470">
    <property type="component" value="Unassembled WGS sequence"/>
</dbReference>
<comment type="similarity">
    <text evidence="1 5">Belongs to the peptidase S8 family.</text>
</comment>